<dbReference type="GO" id="GO:0005886">
    <property type="term" value="C:plasma membrane"/>
    <property type="evidence" value="ECO:0007669"/>
    <property type="project" value="UniProtKB-SubCell"/>
</dbReference>
<dbReference type="GO" id="GO:0022857">
    <property type="term" value="F:transmembrane transporter activity"/>
    <property type="evidence" value="ECO:0007669"/>
    <property type="project" value="InterPro"/>
</dbReference>
<accession>A0A1S8N1X1</accession>
<protein>
    <submittedName>
        <fullName evidence="9">Putative siderophore transport system permease protein YfiZ</fullName>
    </submittedName>
</protein>
<feature type="transmembrane region" description="Helical" evidence="8">
    <location>
        <begin position="126"/>
        <end position="145"/>
    </location>
</feature>
<feature type="transmembrane region" description="Helical" evidence="8">
    <location>
        <begin position="157"/>
        <end position="177"/>
    </location>
</feature>
<dbReference type="PANTHER" id="PTHR30472:SF1">
    <property type="entry name" value="FE(3+) DICITRATE TRANSPORT SYSTEM PERMEASE PROTEIN FECC-RELATED"/>
    <property type="match status" value="1"/>
</dbReference>
<dbReference type="GO" id="GO:0033214">
    <property type="term" value="P:siderophore-iron import into cell"/>
    <property type="evidence" value="ECO:0007669"/>
    <property type="project" value="TreeGrafter"/>
</dbReference>
<keyword evidence="7 8" id="KW-0472">Membrane</keyword>
<dbReference type="AlphaFoldDB" id="A0A1S8N1X1"/>
<evidence type="ECO:0000256" key="2">
    <source>
        <dbReference type="ARBA" id="ARBA00007935"/>
    </source>
</evidence>
<feature type="transmembrane region" description="Helical" evidence="8">
    <location>
        <begin position="287"/>
        <end position="309"/>
    </location>
</feature>
<keyword evidence="3" id="KW-0813">Transport</keyword>
<gene>
    <name evidence="9" type="primary">yfiZ</name>
    <name evidence="9" type="ORF">CLOSAC_29990</name>
</gene>
<sequence length="340" mass="36477">MQLFKINDVKNNNKLTLEIIIVSLIILFIGIIINIYIGSINLNLGTVIKAIFIADGTKENLVIRTIRLPRAIMSIVIGGNLAVAGVLMQGITRNPLASPQVFGINSGAAFFAVASMAIFPNLADNSLVYFAFIGAALSGILVYFIGSIGGMMPVKLALAGMAIHFLLSSFTQGIILIDENSLDKIIHWLVGSVSNTNWDNVLVIMPWTIIGLLSAVFLASSMTILDLGEEVAKGLGEKTELIRIIAGIVVIILAGVCVSVAGPIGFIGLIVPHIVKHFVGTDYRIKIPVCILFGAILLVYADIISRFIAYPFESPVGIVTAIIGGPFFLYLAQRKRGQKK</sequence>
<feature type="transmembrane region" description="Helical" evidence="8">
    <location>
        <begin position="71"/>
        <end position="91"/>
    </location>
</feature>
<evidence type="ECO:0000256" key="3">
    <source>
        <dbReference type="ARBA" id="ARBA00022448"/>
    </source>
</evidence>
<evidence type="ECO:0000256" key="4">
    <source>
        <dbReference type="ARBA" id="ARBA00022475"/>
    </source>
</evidence>
<dbReference type="PANTHER" id="PTHR30472">
    <property type="entry name" value="FERRIC ENTEROBACTIN TRANSPORT SYSTEM PERMEASE PROTEIN"/>
    <property type="match status" value="1"/>
</dbReference>
<comment type="similarity">
    <text evidence="2">Belongs to the binding-protein-dependent transport system permease family. FecCD subfamily.</text>
</comment>
<comment type="caution">
    <text evidence="9">The sequence shown here is derived from an EMBL/GenBank/DDBJ whole genome shotgun (WGS) entry which is preliminary data.</text>
</comment>
<dbReference type="InterPro" id="IPR000522">
    <property type="entry name" value="ABC_transptr_permease_BtuC"/>
</dbReference>
<dbReference type="SUPFAM" id="SSF81345">
    <property type="entry name" value="ABC transporter involved in vitamin B12 uptake, BtuC"/>
    <property type="match status" value="1"/>
</dbReference>
<feature type="transmembrane region" description="Helical" evidence="8">
    <location>
        <begin position="15"/>
        <end position="37"/>
    </location>
</feature>
<dbReference type="Gene3D" id="1.10.3470.10">
    <property type="entry name" value="ABC transporter involved in vitamin B12 uptake, BtuC"/>
    <property type="match status" value="1"/>
</dbReference>
<dbReference type="RefSeq" id="WP_077866088.1">
    <property type="nucleotide sequence ID" value="NZ_LZYZ01000006.1"/>
</dbReference>
<evidence type="ECO:0000256" key="7">
    <source>
        <dbReference type="ARBA" id="ARBA00023136"/>
    </source>
</evidence>
<feature type="transmembrane region" description="Helical" evidence="8">
    <location>
        <begin position="315"/>
        <end position="332"/>
    </location>
</feature>
<feature type="transmembrane region" description="Helical" evidence="8">
    <location>
        <begin position="244"/>
        <end position="275"/>
    </location>
</feature>
<dbReference type="CDD" id="cd06550">
    <property type="entry name" value="TM_ABC_iron-siderophores_like"/>
    <property type="match status" value="1"/>
</dbReference>
<evidence type="ECO:0000313" key="10">
    <source>
        <dbReference type="Proteomes" id="UP000191154"/>
    </source>
</evidence>
<keyword evidence="5 8" id="KW-0812">Transmembrane</keyword>
<evidence type="ECO:0000256" key="8">
    <source>
        <dbReference type="SAM" id="Phobius"/>
    </source>
</evidence>
<dbReference type="InterPro" id="IPR037294">
    <property type="entry name" value="ABC_BtuC-like"/>
</dbReference>
<dbReference type="Proteomes" id="UP000191154">
    <property type="component" value="Unassembled WGS sequence"/>
</dbReference>
<name>A0A1S8N1X1_CLOSA</name>
<comment type="subcellular location">
    <subcellularLocation>
        <location evidence="1">Cell membrane</location>
        <topology evidence="1">Multi-pass membrane protein</topology>
    </subcellularLocation>
</comment>
<evidence type="ECO:0000313" key="9">
    <source>
        <dbReference type="EMBL" id="OOM10378.1"/>
    </source>
</evidence>
<organism evidence="9 10">
    <name type="scientific">Clostridium saccharobutylicum</name>
    <dbReference type="NCBI Taxonomy" id="169679"/>
    <lineage>
        <taxon>Bacteria</taxon>
        <taxon>Bacillati</taxon>
        <taxon>Bacillota</taxon>
        <taxon>Clostridia</taxon>
        <taxon>Eubacteriales</taxon>
        <taxon>Clostridiaceae</taxon>
        <taxon>Clostridium</taxon>
    </lineage>
</organism>
<feature type="transmembrane region" description="Helical" evidence="8">
    <location>
        <begin position="97"/>
        <end position="119"/>
    </location>
</feature>
<dbReference type="FunFam" id="1.10.3470.10:FF:000001">
    <property type="entry name" value="Vitamin B12 ABC transporter permease BtuC"/>
    <property type="match status" value="1"/>
</dbReference>
<proteinExistence type="inferred from homology"/>
<dbReference type="Pfam" id="PF01032">
    <property type="entry name" value="FecCD"/>
    <property type="match status" value="1"/>
</dbReference>
<keyword evidence="6 8" id="KW-1133">Transmembrane helix</keyword>
<evidence type="ECO:0000256" key="1">
    <source>
        <dbReference type="ARBA" id="ARBA00004651"/>
    </source>
</evidence>
<keyword evidence="4" id="KW-1003">Cell membrane</keyword>
<feature type="transmembrane region" description="Helical" evidence="8">
    <location>
        <begin position="198"/>
        <end position="224"/>
    </location>
</feature>
<evidence type="ECO:0000256" key="5">
    <source>
        <dbReference type="ARBA" id="ARBA00022692"/>
    </source>
</evidence>
<dbReference type="EMBL" id="LZYZ01000006">
    <property type="protein sequence ID" value="OOM10378.1"/>
    <property type="molecule type" value="Genomic_DNA"/>
</dbReference>
<evidence type="ECO:0000256" key="6">
    <source>
        <dbReference type="ARBA" id="ARBA00022989"/>
    </source>
</evidence>
<reference evidence="9 10" key="1">
    <citation type="submission" date="2016-05" db="EMBL/GenBank/DDBJ databases">
        <title>Microbial solvent formation.</title>
        <authorList>
            <person name="Poehlein A."/>
            <person name="Montoya Solano J.D."/>
            <person name="Flitsch S."/>
            <person name="Krabben P."/>
            <person name="Duerre P."/>
            <person name="Daniel R."/>
        </authorList>
    </citation>
    <scope>NUCLEOTIDE SEQUENCE [LARGE SCALE GENOMIC DNA]</scope>
    <source>
        <strain evidence="9 10">L1-8</strain>
    </source>
</reference>